<feature type="coiled-coil region" evidence="1">
    <location>
        <begin position="87"/>
        <end position="114"/>
    </location>
</feature>
<feature type="region of interest" description="Disordered" evidence="2">
    <location>
        <begin position="402"/>
        <end position="527"/>
    </location>
</feature>
<dbReference type="AlphaFoldDB" id="A0A3S1CCT2"/>
<proteinExistence type="predicted"/>
<feature type="compositionally biased region" description="Basic and acidic residues" evidence="2">
    <location>
        <begin position="430"/>
        <end position="446"/>
    </location>
</feature>
<evidence type="ECO:0000256" key="1">
    <source>
        <dbReference type="SAM" id="Coils"/>
    </source>
</evidence>
<evidence type="ECO:0000313" key="4">
    <source>
        <dbReference type="Proteomes" id="UP000271974"/>
    </source>
</evidence>
<keyword evidence="4" id="KW-1185">Reference proteome</keyword>
<feature type="compositionally biased region" description="Basic residues" evidence="2">
    <location>
        <begin position="405"/>
        <end position="416"/>
    </location>
</feature>
<feature type="region of interest" description="Disordered" evidence="2">
    <location>
        <begin position="683"/>
        <end position="706"/>
    </location>
</feature>
<accession>A0A3S1CCT2</accession>
<comment type="caution">
    <text evidence="3">The sequence shown here is derived from an EMBL/GenBank/DDBJ whole genome shotgun (WGS) entry which is preliminary data.</text>
</comment>
<sequence length="900" mass="102484">MEKLSYNKKMAEYSSKRYGDPKLKRLLFKRARKMLNSSPQPCHEIMVNRLIIDMAEQERVGLTFNRTVADSMADRWNDLESLNARFLQDVVNMEEQIKDDINKCERQIEAFLANRAQLITLQSNSEQMAGFVMHIGFYKTLLDAKIETLTSSYKFLRKCTAPLGFTHPTQIIDRYESLKAIFEEIFYEFEQRSNRLNKLQEQFSGMMEETIKKNMVDHNRMAGLHHELKNLKSETAELERFISSKLECSSNVGVILYKVKFSIFQAYQRIMDYKRLEPVECDAHAQLNELQKHMKTLEAVIKIVQQSMMNTFRKQNKGNPDVASFDPFLPFDQSPSGSYRTSGTSDSLKYNWGESDPYLELFRNIAHEFSEIRIAKPKKVKLKRKKRLSRNMYQIQPILGETLKKSSHHSHASTHKKSVDEESVATTLMSDERGYEQSEKTDESDKSNTTNNKNAILDRSNSRKTESKNVDQPKVVSSPKNSTSSSRRSSTVGNKQNFVHTAEMRCTSASSNSKSKSKSCPHGYQYNGPLYRGTRSQEFKRYSAHEGNGLHKANGIGEINQVIFSEQTKTEVEMFSGGSCECLGKLEYWPQNSSTTISSKPMSTEVGEDNIHGKTSGNLQDIKTSNVTEVALVNQSSYDFSKCTVVSEFHGNHSESNHSGIPTTPFDITSSPSDALLEKSPYKSGQIKGKRNPSSKQMESVKGLETNVRPSSFIRSSAVKPSVTFRNTSRKEDTLPELRLGGINKQYNISAAKRQSLKEEKIQVDKQNDSVNTEDKCSTKHCFKRSQSAPKLCIQPTAQNQMTRFQRFPVPNIGKRSVSEKTYSSPHLPQVNQSLLNKDLDLGQHNRSPFSLKQSELKSRRVLSDLCAGRRAFRDNYLTILSKVNLHSQRPPSMMEGEEQ</sequence>
<keyword evidence="1" id="KW-0175">Coiled coil</keyword>
<reference evidence="3 4" key="1">
    <citation type="submission" date="2019-01" db="EMBL/GenBank/DDBJ databases">
        <title>A draft genome assembly of the solar-powered sea slug Elysia chlorotica.</title>
        <authorList>
            <person name="Cai H."/>
            <person name="Li Q."/>
            <person name="Fang X."/>
            <person name="Li J."/>
            <person name="Curtis N.E."/>
            <person name="Altenburger A."/>
            <person name="Shibata T."/>
            <person name="Feng M."/>
            <person name="Maeda T."/>
            <person name="Schwartz J.A."/>
            <person name="Shigenobu S."/>
            <person name="Lundholm N."/>
            <person name="Nishiyama T."/>
            <person name="Yang H."/>
            <person name="Hasebe M."/>
            <person name="Li S."/>
            <person name="Pierce S.K."/>
            <person name="Wang J."/>
        </authorList>
    </citation>
    <scope>NUCLEOTIDE SEQUENCE [LARGE SCALE GENOMIC DNA]</scope>
    <source>
        <strain evidence="3">EC2010</strain>
        <tissue evidence="3">Whole organism of an adult</tissue>
    </source>
</reference>
<evidence type="ECO:0000313" key="3">
    <source>
        <dbReference type="EMBL" id="RUS89190.1"/>
    </source>
</evidence>
<protein>
    <submittedName>
        <fullName evidence="3">Uncharacterized protein</fullName>
    </submittedName>
</protein>
<dbReference type="Proteomes" id="UP000271974">
    <property type="component" value="Unassembled WGS sequence"/>
</dbReference>
<gene>
    <name evidence="3" type="ORF">EGW08_003069</name>
</gene>
<dbReference type="EMBL" id="RQTK01000063">
    <property type="protein sequence ID" value="RUS89190.1"/>
    <property type="molecule type" value="Genomic_DNA"/>
</dbReference>
<evidence type="ECO:0000256" key="2">
    <source>
        <dbReference type="SAM" id="MobiDB-lite"/>
    </source>
</evidence>
<feature type="compositionally biased region" description="Low complexity" evidence="2">
    <location>
        <begin position="473"/>
        <end position="491"/>
    </location>
</feature>
<feature type="compositionally biased region" description="Basic and acidic residues" evidence="2">
    <location>
        <begin position="460"/>
        <end position="471"/>
    </location>
</feature>
<name>A0A3S1CCT2_ELYCH</name>
<organism evidence="3 4">
    <name type="scientific">Elysia chlorotica</name>
    <name type="common">Eastern emerald elysia</name>
    <name type="synonym">Sea slug</name>
    <dbReference type="NCBI Taxonomy" id="188477"/>
    <lineage>
        <taxon>Eukaryota</taxon>
        <taxon>Metazoa</taxon>
        <taxon>Spiralia</taxon>
        <taxon>Lophotrochozoa</taxon>
        <taxon>Mollusca</taxon>
        <taxon>Gastropoda</taxon>
        <taxon>Heterobranchia</taxon>
        <taxon>Euthyneura</taxon>
        <taxon>Panpulmonata</taxon>
        <taxon>Sacoglossa</taxon>
        <taxon>Placobranchoidea</taxon>
        <taxon>Plakobranchidae</taxon>
        <taxon>Elysia</taxon>
    </lineage>
</organism>